<dbReference type="GO" id="GO:0004521">
    <property type="term" value="F:RNA endonuclease activity"/>
    <property type="evidence" value="ECO:0007669"/>
    <property type="project" value="InterPro"/>
</dbReference>
<evidence type="ECO:0000256" key="1">
    <source>
        <dbReference type="ARBA" id="ARBA00022722"/>
    </source>
</evidence>
<dbReference type="AlphaFoldDB" id="A0A2M6YSH6"/>
<dbReference type="Proteomes" id="UP000230184">
    <property type="component" value="Unassembled WGS sequence"/>
</dbReference>
<keyword evidence="7" id="KW-0472">Membrane</keyword>
<keyword evidence="3 9" id="KW-0255">Endonuclease</keyword>
<keyword evidence="2" id="KW-0479">Metal-binding</keyword>
<keyword evidence="5" id="KW-0460">Magnesium</keyword>
<keyword evidence="6" id="KW-0051">Antiviral defense</keyword>
<evidence type="ECO:0000313" key="9">
    <source>
        <dbReference type="EMBL" id="PIU36439.1"/>
    </source>
</evidence>
<evidence type="ECO:0000256" key="6">
    <source>
        <dbReference type="ARBA" id="ARBA00023118"/>
    </source>
</evidence>
<reference evidence="10" key="1">
    <citation type="submission" date="2017-09" db="EMBL/GenBank/DDBJ databases">
        <title>Depth-based differentiation of microbial function through sediment-hosted aquifers and enrichment of novel symbionts in the deep terrestrial subsurface.</title>
        <authorList>
            <person name="Probst A.J."/>
            <person name="Ladd B."/>
            <person name="Jarett J.K."/>
            <person name="Geller-Mcgrath D.E."/>
            <person name="Sieber C.M.K."/>
            <person name="Emerson J.B."/>
            <person name="Anantharaman K."/>
            <person name="Thomas B.C."/>
            <person name="Malmstrom R."/>
            <person name="Stieglmeier M."/>
            <person name="Klingl A."/>
            <person name="Woyke T."/>
            <person name="Ryan C.M."/>
            <person name="Banfield J.F."/>
        </authorList>
    </citation>
    <scope>NUCLEOTIDE SEQUENCE [LARGE SCALE GENOMIC DNA]</scope>
</reference>
<evidence type="ECO:0000256" key="5">
    <source>
        <dbReference type="ARBA" id="ARBA00022842"/>
    </source>
</evidence>
<comment type="caution">
    <text evidence="9">The sequence shown here is derived from an EMBL/GenBank/DDBJ whole genome shotgun (WGS) entry which is preliminary data.</text>
</comment>
<proteinExistence type="predicted"/>
<sequence>MNTIDRNNNRNNKETFKSGQLKEIIFATIGISVLIGGTVLITPNFPIVLSSLLKLIEEFKGLKIENKKKIRHKVKRALKRLEKRKLISLEKKGEEVEVKVLEDGREEVLKYSIKQLLKLKKENKNWNKKWFIVIFDVPESERNKRDYLRNFLTTIGFQPYQQSVYIYPFECKKEINLIKKMVEGGKYISYFVADEIEEERLFKKLFKI</sequence>
<gene>
    <name evidence="9" type="primary">cas2</name>
    <name evidence="9" type="ORF">COT02_06030</name>
</gene>
<feature type="transmembrane region" description="Helical" evidence="7">
    <location>
        <begin position="21"/>
        <end position="41"/>
    </location>
</feature>
<evidence type="ECO:0000259" key="8">
    <source>
        <dbReference type="Pfam" id="PF20803"/>
    </source>
</evidence>
<dbReference type="PANTHER" id="PTHR30319">
    <property type="entry name" value="PHENYLACETIC ACID REGULATOR-RELATED TRANSCRIPTIONAL REPRESSOR"/>
    <property type="match status" value="1"/>
</dbReference>
<feature type="domain" description="Transcriptional repressor PaaX-like central Cas2-like" evidence="8">
    <location>
        <begin position="124"/>
        <end position="198"/>
    </location>
</feature>
<dbReference type="EMBL" id="PEWY01000170">
    <property type="protein sequence ID" value="PIU36439.1"/>
    <property type="molecule type" value="Genomic_DNA"/>
</dbReference>
<dbReference type="Pfam" id="PF20803">
    <property type="entry name" value="PaaX_M"/>
    <property type="match status" value="1"/>
</dbReference>
<evidence type="ECO:0000256" key="4">
    <source>
        <dbReference type="ARBA" id="ARBA00022801"/>
    </source>
</evidence>
<keyword evidence="1" id="KW-0540">Nuclease</keyword>
<evidence type="ECO:0000256" key="3">
    <source>
        <dbReference type="ARBA" id="ARBA00022759"/>
    </source>
</evidence>
<keyword evidence="4" id="KW-0378">Hydrolase</keyword>
<name>A0A2M6YSH6_9BACT</name>
<dbReference type="GO" id="GO:0006351">
    <property type="term" value="P:DNA-templated transcription"/>
    <property type="evidence" value="ECO:0007669"/>
    <property type="project" value="TreeGrafter"/>
</dbReference>
<protein>
    <submittedName>
        <fullName evidence="9">CRISPR-associated endonuclease Cas2</fullName>
    </submittedName>
</protein>
<dbReference type="InterPro" id="IPR021127">
    <property type="entry name" value="CRISPR_associated_Cas2"/>
</dbReference>
<keyword evidence="7" id="KW-0812">Transmembrane</keyword>
<accession>A0A2M6YSH6</accession>
<evidence type="ECO:0000256" key="2">
    <source>
        <dbReference type="ARBA" id="ARBA00022723"/>
    </source>
</evidence>
<evidence type="ECO:0000256" key="7">
    <source>
        <dbReference type="SAM" id="Phobius"/>
    </source>
</evidence>
<dbReference type="InterPro" id="IPR048846">
    <property type="entry name" value="PaaX-like_central"/>
</dbReference>
<dbReference type="SUPFAM" id="SSF143430">
    <property type="entry name" value="TTP0101/SSO1404-like"/>
    <property type="match status" value="1"/>
</dbReference>
<dbReference type="GO" id="GO:0043571">
    <property type="term" value="P:maintenance of CRISPR repeat elements"/>
    <property type="evidence" value="ECO:0007669"/>
    <property type="project" value="InterPro"/>
</dbReference>
<dbReference type="Gene3D" id="3.30.70.2650">
    <property type="match status" value="1"/>
</dbReference>
<evidence type="ECO:0000313" key="10">
    <source>
        <dbReference type="Proteomes" id="UP000230184"/>
    </source>
</evidence>
<keyword evidence="7" id="KW-1133">Transmembrane helix</keyword>
<organism evidence="9 10">
    <name type="scientific">Candidatus Roizmanbacteria bacterium CG07_land_8_20_14_0_80_34_15</name>
    <dbReference type="NCBI Taxonomy" id="1974849"/>
    <lineage>
        <taxon>Bacteria</taxon>
        <taxon>Candidatus Roizmaniibacteriota</taxon>
    </lineage>
</organism>
<dbReference type="NCBIfam" id="TIGR01573">
    <property type="entry name" value="cas2"/>
    <property type="match status" value="1"/>
</dbReference>
<dbReference type="PANTHER" id="PTHR30319:SF1">
    <property type="entry name" value="TRANSCRIPTIONAL REPRESSOR PAAX"/>
    <property type="match status" value="1"/>
</dbReference>